<dbReference type="Pfam" id="PF13521">
    <property type="entry name" value="AAA_28"/>
    <property type="match status" value="1"/>
</dbReference>
<dbReference type="RefSeq" id="WP_379277364.1">
    <property type="nucleotide sequence ID" value="NZ_JBHUGT010000042.1"/>
</dbReference>
<organism evidence="2 3">
    <name type="scientific">Paenibacillus thailandensis</name>
    <dbReference type="NCBI Taxonomy" id="393250"/>
    <lineage>
        <taxon>Bacteria</taxon>
        <taxon>Bacillati</taxon>
        <taxon>Bacillota</taxon>
        <taxon>Bacilli</taxon>
        <taxon>Bacillales</taxon>
        <taxon>Paenibacillaceae</taxon>
        <taxon>Paenibacillus</taxon>
    </lineage>
</organism>
<proteinExistence type="predicted"/>
<protein>
    <submittedName>
        <fullName evidence="2">AAA family ATPase</fullName>
    </submittedName>
</protein>
<dbReference type="SUPFAM" id="SSF52540">
    <property type="entry name" value="P-loop containing nucleoside triphosphate hydrolases"/>
    <property type="match status" value="1"/>
</dbReference>
<dbReference type="Proteomes" id="UP001597493">
    <property type="component" value="Unassembled WGS sequence"/>
</dbReference>
<sequence length="185" mass="21383">MNYPIFVSGPHGSGKTTLINKLKAKHDIFFENDFDIDFLTEFPNIKKLSNFERCLIRLYHRIYLTSHANSLAAGNPEKVIITSRGIYDSAAYIHTYKKLNWFSSENSEKLNFIVNNSGFNPYTIVLNPPPEVVTERLEGRRSQGTRKERDEVFISEDSKEFVESICEYFRSLKNNDNVLYLGLAE</sequence>
<evidence type="ECO:0000313" key="3">
    <source>
        <dbReference type="Proteomes" id="UP001597493"/>
    </source>
</evidence>
<evidence type="ECO:0000313" key="2">
    <source>
        <dbReference type="EMBL" id="MFD2662682.1"/>
    </source>
</evidence>
<dbReference type="InterPro" id="IPR027417">
    <property type="entry name" value="P-loop_NTPase"/>
</dbReference>
<accession>A0ABW5R1S5</accession>
<dbReference type="InterPro" id="IPR038727">
    <property type="entry name" value="NadR/Ttd14_AAA_dom"/>
</dbReference>
<evidence type="ECO:0000259" key="1">
    <source>
        <dbReference type="Pfam" id="PF13521"/>
    </source>
</evidence>
<feature type="domain" description="NadR/Ttd14 AAA" evidence="1">
    <location>
        <begin position="5"/>
        <end position="150"/>
    </location>
</feature>
<dbReference type="EMBL" id="JBHUMY010000032">
    <property type="protein sequence ID" value="MFD2662682.1"/>
    <property type="molecule type" value="Genomic_DNA"/>
</dbReference>
<gene>
    <name evidence="2" type="ORF">ACFSW5_20705</name>
</gene>
<keyword evidence="3" id="KW-1185">Reference proteome</keyword>
<dbReference type="Gene3D" id="3.40.50.300">
    <property type="entry name" value="P-loop containing nucleotide triphosphate hydrolases"/>
    <property type="match status" value="1"/>
</dbReference>
<comment type="caution">
    <text evidence="2">The sequence shown here is derived from an EMBL/GenBank/DDBJ whole genome shotgun (WGS) entry which is preliminary data.</text>
</comment>
<name>A0ABW5R1S5_9BACL</name>
<reference evidence="3" key="1">
    <citation type="journal article" date="2019" name="Int. J. Syst. Evol. Microbiol.">
        <title>The Global Catalogue of Microorganisms (GCM) 10K type strain sequencing project: providing services to taxonomists for standard genome sequencing and annotation.</title>
        <authorList>
            <consortium name="The Broad Institute Genomics Platform"/>
            <consortium name="The Broad Institute Genome Sequencing Center for Infectious Disease"/>
            <person name="Wu L."/>
            <person name="Ma J."/>
        </authorList>
    </citation>
    <scope>NUCLEOTIDE SEQUENCE [LARGE SCALE GENOMIC DNA]</scope>
    <source>
        <strain evidence="3">TISTR 1827</strain>
    </source>
</reference>